<evidence type="ECO:0000256" key="7">
    <source>
        <dbReference type="ARBA" id="ARBA00022989"/>
    </source>
</evidence>
<dbReference type="PANTHER" id="PTHR30386">
    <property type="entry name" value="MEMBRANE FUSION SUBUNIT OF EMRAB-TOLC MULTIDRUG EFFLUX PUMP"/>
    <property type="match status" value="1"/>
</dbReference>
<comment type="subcellular location">
    <subcellularLocation>
        <location evidence="1 9">Cell inner membrane</location>
        <topology evidence="1 9">Single-pass membrane protein</topology>
    </subcellularLocation>
</comment>
<accession>A0A2V4NQU9</accession>
<evidence type="ECO:0000256" key="10">
    <source>
        <dbReference type="SAM" id="Coils"/>
    </source>
</evidence>
<dbReference type="Pfam" id="PF25994">
    <property type="entry name" value="HH_AprE"/>
    <property type="match status" value="1"/>
</dbReference>
<feature type="coiled-coil region" evidence="10">
    <location>
        <begin position="181"/>
        <end position="215"/>
    </location>
</feature>
<feature type="transmembrane region" description="Helical" evidence="9">
    <location>
        <begin position="51"/>
        <end position="71"/>
    </location>
</feature>
<evidence type="ECO:0000256" key="3">
    <source>
        <dbReference type="ARBA" id="ARBA00022448"/>
    </source>
</evidence>
<dbReference type="Gene3D" id="2.40.50.100">
    <property type="match status" value="1"/>
</dbReference>
<evidence type="ECO:0000256" key="6">
    <source>
        <dbReference type="ARBA" id="ARBA00022692"/>
    </source>
</evidence>
<evidence type="ECO:0000256" key="11">
    <source>
        <dbReference type="SAM" id="MobiDB-lite"/>
    </source>
</evidence>
<keyword evidence="4 9" id="KW-1003">Cell membrane</keyword>
<evidence type="ECO:0000256" key="2">
    <source>
        <dbReference type="ARBA" id="ARBA00009477"/>
    </source>
</evidence>
<gene>
    <name evidence="14" type="ORF">DI396_12600</name>
</gene>
<evidence type="ECO:0000259" key="13">
    <source>
        <dbReference type="Pfam" id="PF26002"/>
    </source>
</evidence>
<keyword evidence="8 9" id="KW-0472">Membrane</keyword>
<keyword evidence="6 9" id="KW-0812">Transmembrane</keyword>
<keyword evidence="7 9" id="KW-1133">Transmembrane helix</keyword>
<dbReference type="PANTHER" id="PTHR30386:SF17">
    <property type="entry name" value="ALKALINE PROTEASE SECRETION PROTEIN APRE"/>
    <property type="match status" value="1"/>
</dbReference>
<dbReference type="AlphaFoldDB" id="A0A2V4NQU9"/>
<reference evidence="14 15" key="1">
    <citation type="submission" date="2018-05" db="EMBL/GenBank/DDBJ databases">
        <title>Oceanovita maritima gen. nov., sp. nov., a marine bacterium in the family Rhodobacteraceae isolated from surface seawater of Lundu port Xiamen, China.</title>
        <authorList>
            <person name="Hetharua B.H."/>
            <person name="Min D."/>
            <person name="Liao H."/>
            <person name="Tian Y."/>
        </authorList>
    </citation>
    <scope>NUCLEOTIDE SEQUENCE [LARGE SCALE GENOMIC DNA]</scope>
    <source>
        <strain evidence="14 15">FSX-11</strain>
    </source>
</reference>
<sequence>MTAAKPGQRPAPKPRSAATKPAAQSAAPLLLGNGGAKAADDVPNWSARVPLMAGIITLAVLLLGFGTWATFTQISGAIIAGGRIEVDQNRQIVQHPDGGVVDAVLVKEGETVSAGTILLRLDDTRLRSQLAITEGQLYELMARRGRLEAERDGTKSAVFDPLLIRAGQANSNVAGLVSGQMRLLEARSKTEEQAREQLQKRRSQIGNQIDGLTAQSDALQRQLALIGEELASQKSLLDRGLAQSARVLGLQREEARLLGSVGDLAAQKAQAEGRVTEIDLEILKLGSQRREEAITRLRDLQYRELELAEQRRALMEQLSRLDITSPVSGVVYGLTVFAERSVIRAADPLMYIVPQDRPLVVQAQIEPIHIDQIFVGQDVTLRISALDQRTTPELMGRVVHISADAFQDDATRQSYYRAEIVISEGEQAKLPAGSPLIPGMPVEAFIRTADRTPIAYLVKPFTDYFTKAFRE</sequence>
<keyword evidence="15" id="KW-1185">Reference proteome</keyword>
<keyword evidence="10" id="KW-0175">Coiled coil</keyword>
<dbReference type="Gene3D" id="2.40.30.170">
    <property type="match status" value="1"/>
</dbReference>
<keyword evidence="3 9" id="KW-0813">Transport</keyword>
<evidence type="ECO:0000256" key="8">
    <source>
        <dbReference type="ARBA" id="ARBA00023136"/>
    </source>
</evidence>
<comment type="caution">
    <text evidence="14">The sequence shown here is derived from an EMBL/GenBank/DDBJ whole genome shotgun (WGS) entry which is preliminary data.</text>
</comment>
<dbReference type="InterPro" id="IPR050739">
    <property type="entry name" value="MFP"/>
</dbReference>
<comment type="similarity">
    <text evidence="2 9">Belongs to the membrane fusion protein (MFP) (TC 8.A.1) family.</text>
</comment>
<evidence type="ECO:0000256" key="4">
    <source>
        <dbReference type="ARBA" id="ARBA00022475"/>
    </source>
</evidence>
<feature type="region of interest" description="Disordered" evidence="11">
    <location>
        <begin position="1"/>
        <end position="24"/>
    </location>
</feature>
<dbReference type="NCBIfam" id="TIGR01843">
    <property type="entry name" value="type_I_hlyD"/>
    <property type="match status" value="1"/>
</dbReference>
<name>A0A2V4NQU9_9RHOB</name>
<dbReference type="InterPro" id="IPR058982">
    <property type="entry name" value="Beta-barrel_AprE"/>
</dbReference>
<dbReference type="GO" id="GO:0015031">
    <property type="term" value="P:protein transport"/>
    <property type="evidence" value="ECO:0007669"/>
    <property type="project" value="InterPro"/>
</dbReference>
<evidence type="ECO:0000256" key="9">
    <source>
        <dbReference type="RuleBase" id="RU365093"/>
    </source>
</evidence>
<dbReference type="PRINTS" id="PR01490">
    <property type="entry name" value="RTXTOXIND"/>
</dbReference>
<feature type="domain" description="AprE-like long alpha-helical hairpin" evidence="12">
    <location>
        <begin position="127"/>
        <end position="314"/>
    </location>
</feature>
<dbReference type="EMBL" id="QFVT01000008">
    <property type="protein sequence ID" value="PYC47046.1"/>
    <property type="molecule type" value="Genomic_DNA"/>
</dbReference>
<evidence type="ECO:0000313" key="14">
    <source>
        <dbReference type="EMBL" id="PYC47046.1"/>
    </source>
</evidence>
<evidence type="ECO:0000259" key="12">
    <source>
        <dbReference type="Pfam" id="PF25994"/>
    </source>
</evidence>
<dbReference type="InterPro" id="IPR058781">
    <property type="entry name" value="HH_AprE-like"/>
</dbReference>
<evidence type="ECO:0000313" key="15">
    <source>
        <dbReference type="Proteomes" id="UP000248012"/>
    </source>
</evidence>
<evidence type="ECO:0000256" key="1">
    <source>
        <dbReference type="ARBA" id="ARBA00004377"/>
    </source>
</evidence>
<evidence type="ECO:0000256" key="5">
    <source>
        <dbReference type="ARBA" id="ARBA00022519"/>
    </source>
</evidence>
<keyword evidence="5 9" id="KW-0997">Cell inner membrane</keyword>
<organism evidence="14 15">
    <name type="scientific">Litorivita pollutaquae</name>
    <dbReference type="NCBI Taxonomy" id="2200892"/>
    <lineage>
        <taxon>Bacteria</taxon>
        <taxon>Pseudomonadati</taxon>
        <taxon>Pseudomonadota</taxon>
        <taxon>Alphaproteobacteria</taxon>
        <taxon>Rhodobacterales</taxon>
        <taxon>Paracoccaceae</taxon>
        <taxon>Litorivita</taxon>
    </lineage>
</organism>
<dbReference type="OrthoDB" id="9810980at2"/>
<feature type="domain" description="AprE-like beta-barrel" evidence="13">
    <location>
        <begin position="359"/>
        <end position="448"/>
    </location>
</feature>
<proteinExistence type="inferred from homology"/>
<dbReference type="Proteomes" id="UP000248012">
    <property type="component" value="Unassembled WGS sequence"/>
</dbReference>
<dbReference type="GO" id="GO:0005886">
    <property type="term" value="C:plasma membrane"/>
    <property type="evidence" value="ECO:0007669"/>
    <property type="project" value="UniProtKB-SubCell"/>
</dbReference>
<dbReference type="InterPro" id="IPR010129">
    <property type="entry name" value="T1SS_HlyD"/>
</dbReference>
<protein>
    <recommendedName>
        <fullName evidence="9">Membrane fusion protein (MFP) family protein</fullName>
    </recommendedName>
</protein>
<dbReference type="Pfam" id="PF26002">
    <property type="entry name" value="Beta-barrel_AprE"/>
    <property type="match status" value="1"/>
</dbReference>